<dbReference type="PANTHER" id="PTHR12634:SF8">
    <property type="entry name" value="FIERY MOUNTAIN, ISOFORM D"/>
    <property type="match status" value="1"/>
</dbReference>
<sequence length="773" mass="85681">MLITLLTDLAMAPSRGHELCLCQVLDIVMFWKFNLLTTHIDTLLDKEDVTLQELLDEDDVLQECKAQNRRLVDFLARPENIEELVNLVTQEPPDETDEKCRYKYPNTACELLTSDVPGITDKLITEDALLNKIYAFLEAEGPLNFLMASFFSKVMGLLITRKSEVLLHHLGTSAIMDLLLRLITCIESPECRNTCITWLNEQQLVQKLVAMIDGSQTEEKHCNASQSLCDIIRLSREQMSLLQEKADADPLLTTIESKETVSELLSHMLDGERIDSVIVNGLSVIQTLLEFKKTGPEGITEQLTMLDADRLTQGISSTLDALMPRLKDIHRILVDAPKQYYSPMRTTFGLLDPPLGNARLQVAHLVASLLARNSHTVNAELASLGTIQTLWIYPFTEIPEEKRTVWEEFVTGKLANLLKQNTVELVRSTGLHSSSEDDDPDFRDIAFPSDTAMQNAFSDYQLHQMTSNFIDQFGFNDDEFTEQDENINYSERISSINFDINTSGDSSHAATLFEQACTERMQQFDDADSDEDLWEEKELTFSSASRQNNRKAAPIARSDGSHGDSDSSDSEEELDSPLHIHQSMPAPSSTSTAMEVDNSDNWANFNDVPMHIDSTPIAMDMTSSFSTISSGRPAVGTGDRAENWAQFDNINCDKSNTDEWNNSTSDVDNHLNSASSEANVASVVADITLEVVRDSADDTAVTTPQEPTGDMTPPDTSTDEKETETPKKTEAEVASGDNTVVPPCGKESPKSSGQDVSVDSSDGDVSSSVSPQQ</sequence>
<evidence type="ECO:0000256" key="2">
    <source>
        <dbReference type="ARBA" id="ARBA00023306"/>
    </source>
</evidence>
<feature type="region of interest" description="Disordered" evidence="3">
    <location>
        <begin position="695"/>
        <end position="773"/>
    </location>
</feature>
<dbReference type="GO" id="GO:0019903">
    <property type="term" value="F:protein phosphatase binding"/>
    <property type="evidence" value="ECO:0007669"/>
    <property type="project" value="InterPro"/>
</dbReference>
<comment type="caution">
    <text evidence="4">The sequence shown here is derived from an EMBL/GenBank/DDBJ whole genome shotgun (WGS) entry which is preliminary data.</text>
</comment>
<feature type="compositionally biased region" description="Acidic residues" evidence="3">
    <location>
        <begin position="566"/>
        <end position="575"/>
    </location>
</feature>
<proteinExistence type="inferred from homology"/>
<reference evidence="4" key="1">
    <citation type="journal article" date="2023" name="Mol. Biol. Evol.">
        <title>Third-Generation Sequencing Reveals the Adaptive Role of the Epigenome in Three Deep-Sea Polychaetes.</title>
        <authorList>
            <person name="Perez M."/>
            <person name="Aroh O."/>
            <person name="Sun Y."/>
            <person name="Lan Y."/>
            <person name="Juniper S.K."/>
            <person name="Young C.R."/>
            <person name="Angers B."/>
            <person name="Qian P.Y."/>
        </authorList>
    </citation>
    <scope>NUCLEOTIDE SEQUENCE</scope>
    <source>
        <strain evidence="4">R07B-5</strain>
    </source>
</reference>
<dbReference type="GO" id="GO:0019888">
    <property type="term" value="F:protein phosphatase regulator activity"/>
    <property type="evidence" value="ECO:0007669"/>
    <property type="project" value="TreeGrafter"/>
</dbReference>
<feature type="compositionally biased region" description="Low complexity" evidence="3">
    <location>
        <begin position="751"/>
        <end position="773"/>
    </location>
</feature>
<evidence type="ECO:0000313" key="4">
    <source>
        <dbReference type="EMBL" id="KAK2171046.1"/>
    </source>
</evidence>
<dbReference type="Pfam" id="PF04499">
    <property type="entry name" value="SAPS"/>
    <property type="match status" value="1"/>
</dbReference>
<dbReference type="Proteomes" id="UP001209878">
    <property type="component" value="Unassembled WGS sequence"/>
</dbReference>
<feature type="region of interest" description="Disordered" evidence="3">
    <location>
        <begin position="540"/>
        <end position="596"/>
    </location>
</feature>
<keyword evidence="5" id="KW-1185">Reference proteome</keyword>
<evidence type="ECO:0000256" key="1">
    <source>
        <dbReference type="ARBA" id="ARBA00006180"/>
    </source>
</evidence>
<dbReference type="EMBL" id="JAODUO010001109">
    <property type="protein sequence ID" value="KAK2171046.1"/>
    <property type="molecule type" value="Genomic_DNA"/>
</dbReference>
<organism evidence="4 5">
    <name type="scientific">Ridgeia piscesae</name>
    <name type="common">Tubeworm</name>
    <dbReference type="NCBI Taxonomy" id="27915"/>
    <lineage>
        <taxon>Eukaryota</taxon>
        <taxon>Metazoa</taxon>
        <taxon>Spiralia</taxon>
        <taxon>Lophotrochozoa</taxon>
        <taxon>Annelida</taxon>
        <taxon>Polychaeta</taxon>
        <taxon>Sedentaria</taxon>
        <taxon>Canalipalpata</taxon>
        <taxon>Sabellida</taxon>
        <taxon>Siboglinidae</taxon>
        <taxon>Ridgeia</taxon>
    </lineage>
</organism>
<feature type="compositionally biased region" description="Polar residues" evidence="3">
    <location>
        <begin position="585"/>
        <end position="596"/>
    </location>
</feature>
<dbReference type="SUPFAM" id="SSF48371">
    <property type="entry name" value="ARM repeat"/>
    <property type="match status" value="1"/>
</dbReference>
<evidence type="ECO:0000313" key="5">
    <source>
        <dbReference type="Proteomes" id="UP001209878"/>
    </source>
</evidence>
<dbReference type="PANTHER" id="PTHR12634">
    <property type="entry name" value="SIT4 YEAST -ASSOCIATING PROTEIN-RELATED"/>
    <property type="match status" value="1"/>
</dbReference>
<protein>
    <submittedName>
        <fullName evidence="4">Uncharacterized protein</fullName>
    </submittedName>
</protein>
<feature type="non-terminal residue" evidence="4">
    <location>
        <position position="1"/>
    </location>
</feature>
<keyword evidence="2" id="KW-0131">Cell cycle</keyword>
<comment type="similarity">
    <text evidence="1">Belongs to the SAPS family.</text>
</comment>
<gene>
    <name evidence="4" type="ORF">NP493_1108g00066</name>
</gene>
<dbReference type="GO" id="GO:0005829">
    <property type="term" value="C:cytosol"/>
    <property type="evidence" value="ECO:0007669"/>
    <property type="project" value="TreeGrafter"/>
</dbReference>
<feature type="compositionally biased region" description="Basic and acidic residues" evidence="3">
    <location>
        <begin position="718"/>
        <end position="731"/>
    </location>
</feature>
<name>A0AAD9KGR7_RIDPI</name>
<dbReference type="GO" id="GO:0005634">
    <property type="term" value="C:nucleus"/>
    <property type="evidence" value="ECO:0007669"/>
    <property type="project" value="TreeGrafter"/>
</dbReference>
<dbReference type="InterPro" id="IPR016024">
    <property type="entry name" value="ARM-type_fold"/>
</dbReference>
<evidence type="ECO:0000256" key="3">
    <source>
        <dbReference type="SAM" id="MobiDB-lite"/>
    </source>
</evidence>
<dbReference type="InterPro" id="IPR007587">
    <property type="entry name" value="SAPS"/>
</dbReference>
<accession>A0AAD9KGR7</accession>
<dbReference type="AlphaFoldDB" id="A0AAD9KGR7"/>